<name>A0A218X9U0_PUNGR</name>
<organism evidence="5 6">
    <name type="scientific">Punica granatum</name>
    <name type="common">Pomegranate</name>
    <dbReference type="NCBI Taxonomy" id="22663"/>
    <lineage>
        <taxon>Eukaryota</taxon>
        <taxon>Viridiplantae</taxon>
        <taxon>Streptophyta</taxon>
        <taxon>Embryophyta</taxon>
        <taxon>Tracheophyta</taxon>
        <taxon>Spermatophyta</taxon>
        <taxon>Magnoliopsida</taxon>
        <taxon>eudicotyledons</taxon>
        <taxon>Gunneridae</taxon>
        <taxon>Pentapetalae</taxon>
        <taxon>rosids</taxon>
        <taxon>malvids</taxon>
        <taxon>Myrtales</taxon>
        <taxon>Lythraceae</taxon>
        <taxon>Punica</taxon>
    </lineage>
</organism>
<dbReference type="FunFam" id="3.40.50.720:FF:000085">
    <property type="entry name" value="Dihydroflavonol reductase"/>
    <property type="match status" value="1"/>
</dbReference>
<dbReference type="SUPFAM" id="SSF51735">
    <property type="entry name" value="NAD(P)-binding Rossmann-fold domains"/>
    <property type="match status" value="1"/>
</dbReference>
<evidence type="ECO:0000256" key="3">
    <source>
        <dbReference type="ARBA" id="ARBA00023445"/>
    </source>
</evidence>
<evidence type="ECO:0000256" key="2">
    <source>
        <dbReference type="ARBA" id="ARBA00023002"/>
    </source>
</evidence>
<evidence type="ECO:0000313" key="5">
    <source>
        <dbReference type="EMBL" id="OWM81152.1"/>
    </source>
</evidence>
<dbReference type="InterPro" id="IPR050425">
    <property type="entry name" value="NAD(P)_dehydrat-like"/>
</dbReference>
<comment type="caution">
    <text evidence="5">The sequence shown here is derived from an EMBL/GenBank/DDBJ whole genome shotgun (WGS) entry which is preliminary data.</text>
</comment>
<accession>A0A218X9U0</accession>
<evidence type="ECO:0000259" key="4">
    <source>
        <dbReference type="Pfam" id="PF01370"/>
    </source>
</evidence>
<dbReference type="InterPro" id="IPR001509">
    <property type="entry name" value="Epimerase_deHydtase"/>
</dbReference>
<dbReference type="PANTHER" id="PTHR10366:SF776">
    <property type="entry name" value="NAD(P)-BINDING ROSSMANN-FOLD SUPERFAMILY PROTEIN"/>
    <property type="match status" value="1"/>
</dbReference>
<keyword evidence="1" id="KW-0521">NADP</keyword>
<dbReference type="Proteomes" id="UP000197138">
    <property type="component" value="Unassembled WGS sequence"/>
</dbReference>
<dbReference type="EMBL" id="MTKT01002214">
    <property type="protein sequence ID" value="OWM81152.1"/>
    <property type="molecule type" value="Genomic_DNA"/>
</dbReference>
<evidence type="ECO:0000256" key="1">
    <source>
        <dbReference type="ARBA" id="ARBA00022857"/>
    </source>
</evidence>
<dbReference type="GO" id="GO:0016616">
    <property type="term" value="F:oxidoreductase activity, acting on the CH-OH group of donors, NAD or NADP as acceptor"/>
    <property type="evidence" value="ECO:0007669"/>
    <property type="project" value="TreeGrafter"/>
</dbReference>
<sequence length="366" mass="40696">MHMMTRHLQGRSCICPRTQADAIRDRFLLAHQQSEREYRSISRRRKKALMEAEKKGREKVCVTGAAGFIASWFVELLLSKGYIVHGTVRDPSTHEKNAHLWSLDKAPENLKLFKADLLDYDSLRSAIEGCSGVFHAASPVIISPLEVIEPAVKGTSNVLKASLEAKVKRVVYVSSLAAVGMNPNLPKGQVIDETCRSDEDYCRKMEKWYCLSKTLAEKEAFGFAEGNGIDVVTVCPSLTLGPLLQPTVNASSKILVDVMKGVHDPVPNRIRNIGDARDVAAAIVLAYEKPEAKGRYICTGYPIKMLDLVNKLRSLYPGYSYPTTFTDIEENVVISTRKLQGLGWTARPLEETLVDSVESFRRIGIL</sequence>
<comment type="similarity">
    <text evidence="3">Belongs to the NAD(P)-dependent epimerase/dehydratase family. Dihydroflavonol-4-reductase subfamily.</text>
</comment>
<dbReference type="AlphaFoldDB" id="A0A218X9U0"/>
<dbReference type="InterPro" id="IPR036291">
    <property type="entry name" value="NAD(P)-bd_dom_sf"/>
</dbReference>
<dbReference type="PANTHER" id="PTHR10366">
    <property type="entry name" value="NAD DEPENDENT EPIMERASE/DEHYDRATASE"/>
    <property type="match status" value="1"/>
</dbReference>
<evidence type="ECO:0000313" key="6">
    <source>
        <dbReference type="Proteomes" id="UP000197138"/>
    </source>
</evidence>
<dbReference type="Pfam" id="PF01370">
    <property type="entry name" value="Epimerase"/>
    <property type="match status" value="1"/>
</dbReference>
<dbReference type="CDD" id="cd08958">
    <property type="entry name" value="FR_SDR_e"/>
    <property type="match status" value="1"/>
</dbReference>
<proteinExistence type="inferred from homology"/>
<keyword evidence="2" id="KW-0560">Oxidoreductase</keyword>
<gene>
    <name evidence="5" type="ORF">CDL15_Pgr007183</name>
</gene>
<protein>
    <recommendedName>
        <fullName evidence="4">NAD-dependent epimerase/dehydratase domain-containing protein</fullName>
    </recommendedName>
</protein>
<reference evidence="6" key="1">
    <citation type="journal article" date="2017" name="Plant J.">
        <title>The pomegranate (Punica granatum L.) genome and the genomics of punicalagin biosynthesis.</title>
        <authorList>
            <person name="Qin G."/>
            <person name="Xu C."/>
            <person name="Ming R."/>
            <person name="Tang H."/>
            <person name="Guyot R."/>
            <person name="Kramer E.M."/>
            <person name="Hu Y."/>
            <person name="Yi X."/>
            <person name="Qi Y."/>
            <person name="Xu X."/>
            <person name="Gao Z."/>
            <person name="Pan H."/>
            <person name="Jian J."/>
            <person name="Tian Y."/>
            <person name="Yue Z."/>
            <person name="Xu Y."/>
        </authorList>
    </citation>
    <scope>NUCLEOTIDE SEQUENCE [LARGE SCALE GENOMIC DNA]</scope>
    <source>
        <strain evidence="6">cv. Dabenzi</strain>
    </source>
</reference>
<feature type="domain" description="NAD-dependent epimerase/dehydratase" evidence="4">
    <location>
        <begin position="60"/>
        <end position="293"/>
    </location>
</feature>
<dbReference type="Gene3D" id="3.40.50.720">
    <property type="entry name" value="NAD(P)-binding Rossmann-like Domain"/>
    <property type="match status" value="1"/>
</dbReference>